<evidence type="ECO:0000256" key="2">
    <source>
        <dbReference type="ARBA" id="ARBA00006217"/>
    </source>
</evidence>
<evidence type="ECO:0000313" key="6">
    <source>
        <dbReference type="EMBL" id="KAL2049795.1"/>
    </source>
</evidence>
<name>A0ABR4AWF0_9LECA</name>
<dbReference type="PANTHER" id="PTHR43175">
    <property type="entry name" value="CARBONIC ANHYDRASE"/>
    <property type="match status" value="1"/>
</dbReference>
<comment type="similarity">
    <text evidence="2 5">Belongs to the beta-class carbonic anhydrase family.</text>
</comment>
<evidence type="ECO:0000256" key="5">
    <source>
        <dbReference type="RuleBase" id="RU003956"/>
    </source>
</evidence>
<organism evidence="6 7">
    <name type="scientific">Lepraria finkii</name>
    <dbReference type="NCBI Taxonomy" id="1340010"/>
    <lineage>
        <taxon>Eukaryota</taxon>
        <taxon>Fungi</taxon>
        <taxon>Dikarya</taxon>
        <taxon>Ascomycota</taxon>
        <taxon>Pezizomycotina</taxon>
        <taxon>Lecanoromycetes</taxon>
        <taxon>OSLEUM clade</taxon>
        <taxon>Lecanoromycetidae</taxon>
        <taxon>Lecanorales</taxon>
        <taxon>Lecanorineae</taxon>
        <taxon>Stereocaulaceae</taxon>
        <taxon>Lepraria</taxon>
    </lineage>
</organism>
<accession>A0ABR4AWF0</accession>
<dbReference type="EMBL" id="JBHFEH010000057">
    <property type="protein sequence ID" value="KAL2049795.1"/>
    <property type="molecule type" value="Genomic_DNA"/>
</dbReference>
<keyword evidence="7" id="KW-1185">Reference proteome</keyword>
<evidence type="ECO:0000256" key="3">
    <source>
        <dbReference type="ARBA" id="ARBA00022723"/>
    </source>
</evidence>
<dbReference type="InterPro" id="IPR001765">
    <property type="entry name" value="Carbonic_anhydrase"/>
</dbReference>
<proteinExistence type="inferred from homology"/>
<comment type="catalytic activity">
    <reaction evidence="5">
        <text>hydrogencarbonate + H(+) = CO2 + H2O</text>
        <dbReference type="Rhea" id="RHEA:10748"/>
        <dbReference type="ChEBI" id="CHEBI:15377"/>
        <dbReference type="ChEBI" id="CHEBI:15378"/>
        <dbReference type="ChEBI" id="CHEBI:16526"/>
        <dbReference type="ChEBI" id="CHEBI:17544"/>
        <dbReference type="EC" id="4.2.1.1"/>
    </reaction>
</comment>
<evidence type="ECO:0000256" key="4">
    <source>
        <dbReference type="ARBA" id="ARBA00022833"/>
    </source>
</evidence>
<dbReference type="CDD" id="cd03379">
    <property type="entry name" value="beta_CA_cladeD"/>
    <property type="match status" value="1"/>
</dbReference>
<evidence type="ECO:0000256" key="1">
    <source>
        <dbReference type="ARBA" id="ARBA00001947"/>
    </source>
</evidence>
<keyword evidence="3" id="KW-0479">Metal-binding</keyword>
<gene>
    <name evidence="6" type="ORF">ABVK25_009890</name>
</gene>
<dbReference type="Pfam" id="PF00484">
    <property type="entry name" value="Pro_CA"/>
    <property type="match status" value="1"/>
</dbReference>
<comment type="cofactor">
    <cofactor evidence="1">
        <name>Zn(2+)</name>
        <dbReference type="ChEBI" id="CHEBI:29105"/>
    </cofactor>
</comment>
<sequence>MVEQDSRIEAFMPRNEKYAETHTPKPPWSDFAKMVNPAGIMIIVSCLDPRQDPRTFFGLQPGEAAIIANAGGRVDADVIRSIIGLDALADAKGGVTSVIVAHHTDCGLTHVKDEEIKAILKERAPAKNGEIDGLKFGEITDLKQAVIDDMEVVKASPYLRKGLKVLGYLFDITSGKVQEIKA</sequence>
<dbReference type="SUPFAM" id="SSF53056">
    <property type="entry name" value="beta-carbonic anhydrase, cab"/>
    <property type="match status" value="1"/>
</dbReference>
<evidence type="ECO:0000313" key="7">
    <source>
        <dbReference type="Proteomes" id="UP001590951"/>
    </source>
</evidence>
<protein>
    <recommendedName>
        <fullName evidence="5">Carbonic anhydrase</fullName>
        <ecNumber evidence="5">4.2.1.1</ecNumber>
    </recommendedName>
    <alternativeName>
        <fullName evidence="5">Carbonate dehydratase</fullName>
    </alternativeName>
</protein>
<keyword evidence="4 5" id="KW-0862">Zinc</keyword>
<dbReference type="PANTHER" id="PTHR43175:SF3">
    <property type="entry name" value="CARBON DISULFIDE HYDROLASE"/>
    <property type="match status" value="1"/>
</dbReference>
<dbReference type="InterPro" id="IPR036874">
    <property type="entry name" value="Carbonic_anhydrase_sf"/>
</dbReference>
<dbReference type="SMART" id="SM00947">
    <property type="entry name" value="Pro_CA"/>
    <property type="match status" value="1"/>
</dbReference>
<comment type="caution">
    <text evidence="6">The sequence shown here is derived from an EMBL/GenBank/DDBJ whole genome shotgun (WGS) entry which is preliminary data.</text>
</comment>
<keyword evidence="5" id="KW-0456">Lyase</keyword>
<dbReference type="EC" id="4.2.1.1" evidence="5"/>
<comment type="function">
    <text evidence="5">Reversible hydration of carbon dioxide.</text>
</comment>
<dbReference type="Proteomes" id="UP001590951">
    <property type="component" value="Unassembled WGS sequence"/>
</dbReference>
<dbReference type="Gene3D" id="3.40.1050.10">
    <property type="entry name" value="Carbonic anhydrase"/>
    <property type="match status" value="1"/>
</dbReference>
<reference evidence="6 7" key="1">
    <citation type="submission" date="2024-09" db="EMBL/GenBank/DDBJ databases">
        <title>Rethinking Asexuality: The Enigmatic Case of Functional Sexual Genes in Lepraria (Stereocaulaceae).</title>
        <authorList>
            <person name="Doellman M."/>
            <person name="Sun Y."/>
            <person name="Barcenas-Pena A."/>
            <person name="Lumbsch H.T."/>
            <person name="Grewe F."/>
        </authorList>
    </citation>
    <scope>NUCLEOTIDE SEQUENCE [LARGE SCALE GENOMIC DNA]</scope>
    <source>
        <strain evidence="6 7">Grewe 0041</strain>
    </source>
</reference>